<accession>A0ABY0LYB1</accession>
<dbReference type="RefSeq" id="WP_091134216.1">
    <property type="nucleotide sequence ID" value="NZ_FMVC01000005.1"/>
</dbReference>
<dbReference type="Proteomes" id="UP000199307">
    <property type="component" value="Unassembled WGS sequence"/>
</dbReference>
<comment type="caution">
    <text evidence="1">The sequence shown here is derived from an EMBL/GenBank/DDBJ whole genome shotgun (WGS) entry which is preliminary data.</text>
</comment>
<gene>
    <name evidence="1" type="ORF">SAMN02927916_3383</name>
</gene>
<proteinExistence type="predicted"/>
<evidence type="ECO:0000313" key="2">
    <source>
        <dbReference type="Proteomes" id="UP000199307"/>
    </source>
</evidence>
<dbReference type="SUPFAM" id="SSF51905">
    <property type="entry name" value="FAD/NAD(P)-binding domain"/>
    <property type="match status" value="1"/>
</dbReference>
<dbReference type="PANTHER" id="PTHR42923:SF46">
    <property type="entry name" value="AMINE OXIDASE"/>
    <property type="match status" value="1"/>
</dbReference>
<dbReference type="EMBL" id="FMVC01000005">
    <property type="protein sequence ID" value="SCY78681.1"/>
    <property type="molecule type" value="Genomic_DNA"/>
</dbReference>
<sequence>MNENERHVIIIGGGVAGMSAAHELVERGFKVTVFERQEKLCGGKARSIPINGTATSPSKELPGEHGFRFFPGFYKHIIDTMKRIPFKGDLDEKCVADNLVDCPNMMMARANTIPIVLPSHLPRSIKGIRDLLEKIKIFDTGLSEEEKKLIALKLWQLLTSCKDRRFNEYERTGWWEFTEAAVHSEAYRTVFVDGLTRTLVAAKAETCNTKTNGDILVQLMFNMVDPTRHTDRILSGPTNEKWLTPWLDYLRSKNVCFNFASEAIDFEVKERKIASVKIKKDDLISSHEADYFICAVPVERAAPILNQRHLLELDPNLKFTDTLKKSVAWMNGIQFYLREDVKIVDGHIILSDSPWSLTAISQAQFWNVSLSDYGDGKVKGIISVDVSNWEKNGLLVNKPANKCNKCEVILEVWYQLKISFNTPVAILEDENLFMAFIDDSIIFSEDLFDEEKRKSNCDINTFVPYGANTVIENEEPLLVNEINTWSIRNDSRTSISNLFLASDYVRSFTDLATMEGANEAARRATNNIIDVSGSKAKYCKIWDIHEPKWLLFSKYLDKRRYKKGLSWKSHELWWVKLINYIIYLFKK</sequence>
<dbReference type="PANTHER" id="PTHR42923">
    <property type="entry name" value="PROTOPORPHYRINOGEN OXIDASE"/>
    <property type="match status" value="1"/>
</dbReference>
<evidence type="ECO:0000313" key="1">
    <source>
        <dbReference type="EMBL" id="SCY78681.1"/>
    </source>
</evidence>
<protein>
    <submittedName>
        <fullName evidence="1">NAD-binding domain and a Fe-S cluster-containing protein</fullName>
    </submittedName>
</protein>
<dbReference type="Pfam" id="PF13450">
    <property type="entry name" value="NAD_binding_8"/>
    <property type="match status" value="1"/>
</dbReference>
<keyword evidence="2" id="KW-1185">Reference proteome</keyword>
<dbReference type="InterPro" id="IPR036188">
    <property type="entry name" value="FAD/NAD-bd_sf"/>
</dbReference>
<reference evidence="1 2" key="1">
    <citation type="submission" date="2016-10" db="EMBL/GenBank/DDBJ databases">
        <authorList>
            <person name="Varghese N."/>
            <person name="Submissions S."/>
        </authorList>
    </citation>
    <scope>NUCLEOTIDE SEQUENCE [LARGE SCALE GENOMIC DNA]</scope>
    <source>
        <strain evidence="1 2">CGMCC 1.6859</strain>
    </source>
</reference>
<dbReference type="InterPro" id="IPR050464">
    <property type="entry name" value="Zeta_carotene_desat/Oxidored"/>
</dbReference>
<name>A0ABY0LYB1_9FLAO</name>
<dbReference type="Gene3D" id="3.50.50.60">
    <property type="entry name" value="FAD/NAD(P)-binding domain"/>
    <property type="match status" value="1"/>
</dbReference>
<organism evidence="1 2">
    <name type="scientific">Flavobacterium anhuiense</name>
    <dbReference type="NCBI Taxonomy" id="459526"/>
    <lineage>
        <taxon>Bacteria</taxon>
        <taxon>Pseudomonadati</taxon>
        <taxon>Bacteroidota</taxon>
        <taxon>Flavobacteriia</taxon>
        <taxon>Flavobacteriales</taxon>
        <taxon>Flavobacteriaceae</taxon>
        <taxon>Flavobacterium</taxon>
    </lineage>
</organism>